<name>A0ABY2H285_9HYPO</name>
<dbReference type="Proteomes" id="UP001642720">
    <property type="component" value="Unassembled WGS sequence"/>
</dbReference>
<evidence type="ECO:0000256" key="1">
    <source>
        <dbReference type="SAM" id="MobiDB-lite"/>
    </source>
</evidence>
<comment type="caution">
    <text evidence="2">The sequence shown here is derived from an EMBL/GenBank/DDBJ whole genome shotgun (WGS) entry which is preliminary data.</text>
</comment>
<proteinExistence type="predicted"/>
<dbReference type="RefSeq" id="XP_073558337.1">
    <property type="nucleotide sequence ID" value="XM_073703167.1"/>
</dbReference>
<reference evidence="2 3" key="1">
    <citation type="submission" date="2018-01" db="EMBL/GenBank/DDBJ databases">
        <title>Genome characterization of the sugarcane-associated fungus Trichoderma ghanense CCMA-1212 and their application in lignocelulose bioconversion.</title>
        <authorList>
            <person name="Steindorff A.S."/>
            <person name="Mendes T.D."/>
            <person name="Vilela E.S.D."/>
            <person name="Rodrigues D.S."/>
            <person name="Formighieri E.F."/>
            <person name="Melo I.S."/>
            <person name="Favaro L.C.L."/>
        </authorList>
    </citation>
    <scope>NUCLEOTIDE SEQUENCE [LARGE SCALE GENOMIC DNA]</scope>
    <source>
        <strain evidence="2 3">CCMA-1212</strain>
    </source>
</reference>
<protein>
    <submittedName>
        <fullName evidence="2">Uncharacterized protein</fullName>
    </submittedName>
</protein>
<evidence type="ECO:0000313" key="2">
    <source>
        <dbReference type="EMBL" id="TFB02136.1"/>
    </source>
</evidence>
<dbReference type="GeneID" id="300577617"/>
<gene>
    <name evidence="2" type="ORF">CCMA1212_005923</name>
</gene>
<keyword evidence="3" id="KW-1185">Reference proteome</keyword>
<evidence type="ECO:0000313" key="3">
    <source>
        <dbReference type="Proteomes" id="UP001642720"/>
    </source>
</evidence>
<dbReference type="EMBL" id="PPTA01000007">
    <property type="protein sequence ID" value="TFB02136.1"/>
    <property type="molecule type" value="Genomic_DNA"/>
</dbReference>
<accession>A0ABY2H285</accession>
<feature type="region of interest" description="Disordered" evidence="1">
    <location>
        <begin position="1"/>
        <end position="62"/>
    </location>
</feature>
<sequence>MASAGLEPSVLQTDRPGSGSSPVKPSRFAISEPNKKRWMQGKLGTKTGPGNEPSLLLLTAPC</sequence>
<organism evidence="2 3">
    <name type="scientific">Trichoderma ghanense</name>
    <dbReference type="NCBI Taxonomy" id="65468"/>
    <lineage>
        <taxon>Eukaryota</taxon>
        <taxon>Fungi</taxon>
        <taxon>Dikarya</taxon>
        <taxon>Ascomycota</taxon>
        <taxon>Pezizomycotina</taxon>
        <taxon>Sordariomycetes</taxon>
        <taxon>Hypocreomycetidae</taxon>
        <taxon>Hypocreales</taxon>
        <taxon>Hypocreaceae</taxon>
        <taxon>Trichoderma</taxon>
    </lineage>
</organism>